<dbReference type="PANTHER" id="PTHR10775:SF182">
    <property type="entry name" value="TRANSPOSON, EN_SPM-LIKE, TRANSPOSASE-ASSOCIATED DOMAIN PROTEIN-RELATED"/>
    <property type="match status" value="1"/>
</dbReference>
<protein>
    <recommendedName>
        <fullName evidence="3">Transposase-associated domain-containing protein</fullName>
    </recommendedName>
</protein>
<name>A0A438HT73_VITVI</name>
<gene>
    <name evidence="1" type="ORF">CK203_041219</name>
</gene>
<evidence type="ECO:0008006" key="3">
    <source>
        <dbReference type="Google" id="ProtNLM"/>
    </source>
</evidence>
<comment type="caution">
    <text evidence="1">The sequence shown here is derived from an EMBL/GenBank/DDBJ whole genome shotgun (WGS) entry which is preliminary data.</text>
</comment>
<dbReference type="PANTHER" id="PTHR10775">
    <property type="entry name" value="OS08G0208400 PROTEIN"/>
    <property type="match status" value="1"/>
</dbReference>
<proteinExistence type="predicted"/>
<reference evidence="1 2" key="1">
    <citation type="journal article" date="2018" name="PLoS Genet.">
        <title>Population sequencing reveals clonal diversity and ancestral inbreeding in the grapevine cultivar Chardonnay.</title>
        <authorList>
            <person name="Roach M.J."/>
            <person name="Johnson D.L."/>
            <person name="Bohlmann J."/>
            <person name="van Vuuren H.J."/>
            <person name="Jones S.J."/>
            <person name="Pretorius I.S."/>
            <person name="Schmidt S.A."/>
            <person name="Borneman A.R."/>
        </authorList>
    </citation>
    <scope>NUCLEOTIDE SEQUENCE [LARGE SCALE GENOMIC DNA]</scope>
    <source>
        <strain evidence="2">cv. Chardonnay</strain>
        <tissue evidence="1">Leaf</tissue>
    </source>
</reference>
<dbReference type="EMBL" id="QGNW01000182">
    <property type="protein sequence ID" value="RVW87672.1"/>
    <property type="molecule type" value="Genomic_DNA"/>
</dbReference>
<sequence length="241" mass="28119">MEISDDHSTDEFTKSVKKKKIPAKVLRYFPLKPRLQRLYMSSKTASHMKWHVDGRMEEPRNVRLGLASDGFNPFGNMSISYSMWLVVLIPYNLPPWMCMKQTFFMLSLLIPGPTAPGNDIDIYLQPLIDELNDLWEVGVETYDASTKQNFCMRAAILWTINDFPAYANLLGWSTKGKFACPICNKDCSSYRLQNGRKWCYMGHRRFLPIDHRFRRDKKSFDGNEEHRAAPKHCLGKMFYIN</sequence>
<evidence type="ECO:0000313" key="2">
    <source>
        <dbReference type="Proteomes" id="UP000288805"/>
    </source>
</evidence>
<dbReference type="InterPro" id="IPR004242">
    <property type="entry name" value="Transposase_21"/>
</dbReference>
<dbReference type="Proteomes" id="UP000288805">
    <property type="component" value="Unassembled WGS sequence"/>
</dbReference>
<accession>A0A438HT73</accession>
<evidence type="ECO:0000313" key="1">
    <source>
        <dbReference type="EMBL" id="RVW87672.1"/>
    </source>
</evidence>
<organism evidence="1 2">
    <name type="scientific">Vitis vinifera</name>
    <name type="common">Grape</name>
    <dbReference type="NCBI Taxonomy" id="29760"/>
    <lineage>
        <taxon>Eukaryota</taxon>
        <taxon>Viridiplantae</taxon>
        <taxon>Streptophyta</taxon>
        <taxon>Embryophyta</taxon>
        <taxon>Tracheophyta</taxon>
        <taxon>Spermatophyta</taxon>
        <taxon>Magnoliopsida</taxon>
        <taxon>eudicotyledons</taxon>
        <taxon>Gunneridae</taxon>
        <taxon>Pentapetalae</taxon>
        <taxon>rosids</taxon>
        <taxon>Vitales</taxon>
        <taxon>Vitaceae</taxon>
        <taxon>Viteae</taxon>
        <taxon>Vitis</taxon>
    </lineage>
</organism>
<dbReference type="Pfam" id="PF02992">
    <property type="entry name" value="Transposase_21"/>
    <property type="match status" value="1"/>
</dbReference>
<dbReference type="AlphaFoldDB" id="A0A438HT73"/>